<dbReference type="Proteomes" id="UP000639643">
    <property type="component" value="Unassembled WGS sequence"/>
</dbReference>
<organism evidence="1 2">
    <name type="scientific">Colletotrichum musicola</name>
    <dbReference type="NCBI Taxonomy" id="2175873"/>
    <lineage>
        <taxon>Eukaryota</taxon>
        <taxon>Fungi</taxon>
        <taxon>Dikarya</taxon>
        <taxon>Ascomycota</taxon>
        <taxon>Pezizomycotina</taxon>
        <taxon>Sordariomycetes</taxon>
        <taxon>Hypocreomycetidae</taxon>
        <taxon>Glomerellales</taxon>
        <taxon>Glomerellaceae</taxon>
        <taxon>Colletotrichum</taxon>
        <taxon>Colletotrichum orchidearum species complex</taxon>
    </lineage>
</organism>
<gene>
    <name evidence="1" type="ORF">CMUS01_06767</name>
</gene>
<evidence type="ECO:0000313" key="2">
    <source>
        <dbReference type="Proteomes" id="UP000639643"/>
    </source>
</evidence>
<dbReference type="EMBL" id="WIGM01000228">
    <property type="protein sequence ID" value="KAF6832869.1"/>
    <property type="molecule type" value="Genomic_DNA"/>
</dbReference>
<accession>A0A8H6KJT9</accession>
<comment type="caution">
    <text evidence="1">The sequence shown here is derived from an EMBL/GenBank/DDBJ whole genome shotgun (WGS) entry which is preliminary data.</text>
</comment>
<evidence type="ECO:0000313" key="1">
    <source>
        <dbReference type="EMBL" id="KAF6832869.1"/>
    </source>
</evidence>
<keyword evidence="2" id="KW-1185">Reference proteome</keyword>
<protein>
    <submittedName>
        <fullName evidence="1">Uncharacterized protein</fullName>
    </submittedName>
</protein>
<name>A0A8H6KJT9_9PEZI</name>
<dbReference type="AlphaFoldDB" id="A0A8H6KJT9"/>
<reference evidence="1" key="1">
    <citation type="journal article" date="2020" name="Phytopathology">
        <title>Genome Sequence Resources of Colletotrichum truncatum, C. plurivorum, C. musicola, and C. sojae: Four Species Pathogenic to Soybean (Glycine max).</title>
        <authorList>
            <person name="Rogerio F."/>
            <person name="Boufleur T.R."/>
            <person name="Ciampi-Guillardi M."/>
            <person name="Sukno S.A."/>
            <person name="Thon M.R."/>
            <person name="Massola Junior N.S."/>
            <person name="Baroncelli R."/>
        </authorList>
    </citation>
    <scope>NUCLEOTIDE SEQUENCE</scope>
    <source>
        <strain evidence="1">LFN0074</strain>
    </source>
</reference>
<proteinExistence type="predicted"/>
<sequence>MLLDRVNPTPLVSSIPTPSIVDTTI</sequence>